<keyword evidence="3" id="KW-0132">Cell division</keyword>
<keyword evidence="1 3" id="KW-0159">Chromosome partition</keyword>
<evidence type="ECO:0000256" key="2">
    <source>
        <dbReference type="ARBA" id="ARBA00044777"/>
    </source>
</evidence>
<dbReference type="GO" id="GO:0006260">
    <property type="term" value="P:DNA replication"/>
    <property type="evidence" value="ECO:0007669"/>
    <property type="project" value="UniProtKB-UniRule"/>
</dbReference>
<keyword evidence="3" id="KW-0131">Cell cycle</keyword>
<dbReference type="RefSeq" id="WP_130919990.1">
    <property type="nucleotide sequence ID" value="NZ_AP025560.1"/>
</dbReference>
<dbReference type="EMBL" id="WNBW01000001">
    <property type="protein sequence ID" value="MTU03418.1"/>
    <property type="molecule type" value="Genomic_DNA"/>
</dbReference>
<evidence type="ECO:0000313" key="6">
    <source>
        <dbReference type="Proteomes" id="UP000443070"/>
    </source>
</evidence>
<dbReference type="Proteomes" id="UP000443070">
    <property type="component" value="Unassembled WGS sequence"/>
</dbReference>
<comment type="caution">
    <text evidence="4">The sequence shown here is derived from an EMBL/GenBank/DDBJ whole genome shotgun (WGS) entry which is preliminary data.</text>
</comment>
<organism evidence="4 7">
    <name type="scientific">Phascolarctobacterium faecium</name>
    <dbReference type="NCBI Taxonomy" id="33025"/>
    <lineage>
        <taxon>Bacteria</taxon>
        <taxon>Bacillati</taxon>
        <taxon>Bacillota</taxon>
        <taxon>Negativicutes</taxon>
        <taxon>Acidaminococcales</taxon>
        <taxon>Acidaminococcaceae</taxon>
        <taxon>Phascolarctobacterium</taxon>
    </lineage>
</organism>
<dbReference type="Proteomes" id="UP000484547">
    <property type="component" value="Unassembled WGS sequence"/>
</dbReference>
<evidence type="ECO:0000256" key="3">
    <source>
        <dbReference type="HAMAP-Rule" id="MF_01805"/>
    </source>
</evidence>
<gene>
    <name evidence="3" type="primary">scpA</name>
    <name evidence="4" type="ORF">GMD11_03245</name>
    <name evidence="5" type="ORF">GMD18_03245</name>
</gene>
<evidence type="ECO:0000313" key="4">
    <source>
        <dbReference type="EMBL" id="MTT75286.1"/>
    </source>
</evidence>
<dbReference type="PANTHER" id="PTHR33969:SF2">
    <property type="entry name" value="SEGREGATION AND CONDENSATION PROTEIN A"/>
    <property type="match status" value="1"/>
</dbReference>
<dbReference type="OrthoDB" id="9811016at2"/>
<dbReference type="GO" id="GO:0007059">
    <property type="term" value="P:chromosome segregation"/>
    <property type="evidence" value="ECO:0007669"/>
    <property type="project" value="UniProtKB-UniRule"/>
</dbReference>
<comment type="subunit">
    <text evidence="3">Component of a cohesin-like complex composed of ScpA, ScpB and the Smc homodimer, in which ScpA and ScpB bind to the head domain of Smc. The presence of the three proteins is required for the association of the complex with DNA.</text>
</comment>
<dbReference type="HAMAP" id="MF_01805">
    <property type="entry name" value="ScpA"/>
    <property type="match status" value="1"/>
</dbReference>
<comment type="similarity">
    <text evidence="3">Belongs to the ScpA family.</text>
</comment>
<dbReference type="PANTHER" id="PTHR33969">
    <property type="entry name" value="SEGREGATION AND CONDENSATION PROTEIN A"/>
    <property type="match status" value="1"/>
</dbReference>
<proteinExistence type="inferred from homology"/>
<dbReference type="Pfam" id="PF02616">
    <property type="entry name" value="SMC_ScpA"/>
    <property type="match status" value="1"/>
</dbReference>
<evidence type="ECO:0000313" key="5">
    <source>
        <dbReference type="EMBL" id="MTU03418.1"/>
    </source>
</evidence>
<dbReference type="AlphaFoldDB" id="A0A7X3BV70"/>
<evidence type="ECO:0000256" key="1">
    <source>
        <dbReference type="ARBA" id="ARBA00022829"/>
    </source>
</evidence>
<dbReference type="GO" id="GO:0005737">
    <property type="term" value="C:cytoplasm"/>
    <property type="evidence" value="ECO:0007669"/>
    <property type="project" value="UniProtKB-SubCell"/>
</dbReference>
<comment type="function">
    <text evidence="3">Participates in chromosomal partition during cell division. May act via the formation of a condensin-like complex containing Smc and ScpB that pull DNA away from mid-cell into both cell halves.</text>
</comment>
<reference evidence="6 7" key="1">
    <citation type="journal article" date="2019" name="Nat. Med.">
        <title>A library of human gut bacterial isolates paired with longitudinal multiomics data enables mechanistic microbiome research.</title>
        <authorList>
            <person name="Poyet M."/>
            <person name="Groussin M."/>
            <person name="Gibbons S.M."/>
            <person name="Avila-Pacheco J."/>
            <person name="Jiang X."/>
            <person name="Kearney S.M."/>
            <person name="Perrotta A.R."/>
            <person name="Berdy B."/>
            <person name="Zhao S."/>
            <person name="Lieberman T.D."/>
            <person name="Swanson P.K."/>
            <person name="Smith M."/>
            <person name="Roesemann S."/>
            <person name="Alexander J.E."/>
            <person name="Rich S.A."/>
            <person name="Livny J."/>
            <person name="Vlamakis H."/>
            <person name="Clish C."/>
            <person name="Bullock K."/>
            <person name="Deik A."/>
            <person name="Scott J."/>
            <person name="Pierce K.A."/>
            <person name="Xavier R.J."/>
            <person name="Alm E.J."/>
        </authorList>
    </citation>
    <scope>NUCLEOTIDE SEQUENCE [LARGE SCALE GENOMIC DNA]</scope>
    <source>
        <strain evidence="4 7">BIOML-A13</strain>
        <strain evidence="5 6">BIOML-A3</strain>
    </source>
</reference>
<dbReference type="EMBL" id="WNBM01000001">
    <property type="protein sequence ID" value="MTT75286.1"/>
    <property type="molecule type" value="Genomic_DNA"/>
</dbReference>
<accession>A0A7X3BV70</accession>
<dbReference type="Gene3D" id="6.10.250.2410">
    <property type="match status" value="1"/>
</dbReference>
<evidence type="ECO:0000313" key="7">
    <source>
        <dbReference type="Proteomes" id="UP000484547"/>
    </source>
</evidence>
<sequence>MANLSIKVQDFEGPLDLLIHLIEKEKIDIYDIPIVAVTEQYIEYLQAMTEFDIEIASEFLLMAATLLQIKSRMLLPKQTAEGEEDETDPRQLLVEMLVEYRRIKVCASNLAELKLQAERCRYRLPLLSGFVERSLKQYEAAELISAMLTLLSVKTENTAYIERQEFNVQDKMNEIVHMLSQHLNGVEFAKVFSRTGSRSEKVASFLAVLELLKLGVVTINQTVAFAPIYIFLRQGER</sequence>
<name>A0A7X3BV70_9FIRM</name>
<keyword evidence="3" id="KW-0963">Cytoplasm</keyword>
<protein>
    <recommendedName>
        <fullName evidence="2 3">Segregation and condensation protein A</fullName>
    </recommendedName>
</protein>
<comment type="subcellular location">
    <subcellularLocation>
        <location evidence="3">Cytoplasm</location>
    </subcellularLocation>
    <text evidence="3">Associated with two foci at the outer edges of the nucleoid region in young cells, and at four foci within both cell halves in older cells.</text>
</comment>
<keyword evidence="6" id="KW-1185">Reference proteome</keyword>
<dbReference type="InterPro" id="IPR003768">
    <property type="entry name" value="ScpA"/>
</dbReference>
<dbReference type="GO" id="GO:0051301">
    <property type="term" value="P:cell division"/>
    <property type="evidence" value="ECO:0007669"/>
    <property type="project" value="UniProtKB-KW"/>
</dbReference>